<protein>
    <submittedName>
        <fullName evidence="2">Uncharacterized protein</fullName>
    </submittedName>
</protein>
<evidence type="ECO:0000256" key="1">
    <source>
        <dbReference type="SAM" id="MobiDB-lite"/>
    </source>
</evidence>
<evidence type="ECO:0000313" key="2">
    <source>
        <dbReference type="EMBL" id="RYN42186.1"/>
    </source>
</evidence>
<name>A0A4Q4M3V3_9PLEO</name>
<dbReference type="Proteomes" id="UP000292402">
    <property type="component" value="Unassembled WGS sequence"/>
</dbReference>
<sequence length="372" mass="41400">MNSNEIPAPGLDVFGPFRLYSTFDNDQRDCLASLADVPFQTVERWIRESGKHVYSLQLINSDQGVEISSTILQAPLHNVNAHPFLAANYPSASERFGFAGPTNSYASRQLTTNLRRPGRVKVEKGYFKQDCPTCFEKGFDPKSKKQLRNHLKMEKHSKEYRLRPMLDGVPDRYHCCSTDFGDEDFWANHVVDVHCRPSDISASLPLSRTRSSASPQGVSNLRSISGRYAAPSSYQGTPGSAVIRDTIFSSTGSYPHSSMSKYHEGSPKPLEIPGPSENTPAPTSQPHIHLEPSYSLQDMASLVLSNEQLPPGMDSFGNYLFDGKGNNILRNHEGFLVCDGRTGPIPVFHEQPVFAYEDSGEMHNYLYGTTLF</sequence>
<organism evidence="2 3">
    <name type="scientific">Alternaria tenuissima</name>
    <dbReference type="NCBI Taxonomy" id="119927"/>
    <lineage>
        <taxon>Eukaryota</taxon>
        <taxon>Fungi</taxon>
        <taxon>Dikarya</taxon>
        <taxon>Ascomycota</taxon>
        <taxon>Pezizomycotina</taxon>
        <taxon>Dothideomycetes</taxon>
        <taxon>Pleosporomycetidae</taxon>
        <taxon>Pleosporales</taxon>
        <taxon>Pleosporineae</taxon>
        <taxon>Pleosporaceae</taxon>
        <taxon>Alternaria</taxon>
        <taxon>Alternaria sect. Alternaria</taxon>
        <taxon>Alternaria alternata complex</taxon>
    </lineage>
</organism>
<feature type="compositionally biased region" description="Polar residues" evidence="1">
    <location>
        <begin position="276"/>
        <end position="286"/>
    </location>
</feature>
<gene>
    <name evidence="2" type="ORF">AA0114_g10547</name>
</gene>
<dbReference type="EMBL" id="PDXA01000048">
    <property type="protein sequence ID" value="RYN42186.1"/>
    <property type="molecule type" value="Genomic_DNA"/>
</dbReference>
<feature type="region of interest" description="Disordered" evidence="1">
    <location>
        <begin position="254"/>
        <end position="289"/>
    </location>
</feature>
<accession>A0A4Q4M3V3</accession>
<comment type="caution">
    <text evidence="2">The sequence shown here is derived from an EMBL/GenBank/DDBJ whole genome shotgun (WGS) entry which is preliminary data.</text>
</comment>
<evidence type="ECO:0000313" key="3">
    <source>
        <dbReference type="Proteomes" id="UP000292402"/>
    </source>
</evidence>
<proteinExistence type="predicted"/>
<reference evidence="3" key="1">
    <citation type="journal article" date="2019" name="bioRxiv">
        <title>Genomics, evolutionary history and diagnostics of the Alternaria alternata species group including apple and Asian pear pathotypes.</title>
        <authorList>
            <person name="Armitage A.D."/>
            <person name="Cockerton H.M."/>
            <person name="Sreenivasaprasad S."/>
            <person name="Woodhall J.W."/>
            <person name="Lane C.R."/>
            <person name="Harrison R.J."/>
            <person name="Clarkson J.P."/>
        </authorList>
    </citation>
    <scope>NUCLEOTIDE SEQUENCE [LARGE SCALE GENOMIC DNA]</scope>
    <source>
        <strain evidence="3">FERA 1082</strain>
    </source>
</reference>
<dbReference type="AlphaFoldDB" id="A0A4Q4M3V3"/>